<dbReference type="PROSITE" id="PS51257">
    <property type="entry name" value="PROKAR_LIPOPROTEIN"/>
    <property type="match status" value="1"/>
</dbReference>
<proteinExistence type="predicted"/>
<keyword evidence="1" id="KW-0732">Signal</keyword>
<feature type="domain" description="AMIN-like" evidence="2">
    <location>
        <begin position="54"/>
        <end position="178"/>
    </location>
</feature>
<name>A0A7X0RMF4_9ACTN</name>
<evidence type="ECO:0000313" key="4">
    <source>
        <dbReference type="Proteomes" id="UP000523955"/>
    </source>
</evidence>
<dbReference type="Proteomes" id="UP000523955">
    <property type="component" value="Unassembled WGS sequence"/>
</dbReference>
<dbReference type="Pfam" id="PF24837">
    <property type="entry name" value="AMIN-like"/>
    <property type="match status" value="1"/>
</dbReference>
<keyword evidence="4" id="KW-1185">Reference proteome</keyword>
<comment type="caution">
    <text evidence="3">The sequence shown here is derived from an EMBL/GenBank/DDBJ whole genome shotgun (WGS) entry which is preliminary data.</text>
</comment>
<evidence type="ECO:0000313" key="3">
    <source>
        <dbReference type="EMBL" id="MBB6629855.1"/>
    </source>
</evidence>
<gene>
    <name evidence="3" type="ORF">H5V45_21230</name>
</gene>
<dbReference type="InterPro" id="IPR056303">
    <property type="entry name" value="AMIN-like"/>
</dbReference>
<feature type="chain" id="PRO_5030593104" description="AMIN-like domain-containing protein" evidence="1">
    <location>
        <begin position="23"/>
        <end position="179"/>
    </location>
</feature>
<sequence>MHRPRTARLASLLATAVTGALACTLLAAAAPADALPAWEDHATHWSTDAKRQARVVDLRYATHDTFDRVVVDLRRAIPRGNVRYQRHFAYEGSGERVPILGRSGLLFSFLDAAGHTYQGRDVYDGPWIARPHLDTLKALAITSDFEGVVGLAVALNHRADYRVFRLSNPRRLVIDVRHE</sequence>
<dbReference type="AlphaFoldDB" id="A0A7X0RMF4"/>
<accession>A0A7X0RMF4</accession>
<reference evidence="3 4" key="1">
    <citation type="submission" date="2020-08" db="EMBL/GenBank/DDBJ databases">
        <authorList>
            <person name="Seo M.-J."/>
        </authorList>
    </citation>
    <scope>NUCLEOTIDE SEQUENCE [LARGE SCALE GENOMIC DNA]</scope>
    <source>
        <strain evidence="3 4">KIGAM211</strain>
    </source>
</reference>
<protein>
    <recommendedName>
        <fullName evidence="2">AMIN-like domain-containing protein</fullName>
    </recommendedName>
</protein>
<dbReference type="EMBL" id="JACKXE010000002">
    <property type="protein sequence ID" value="MBB6629855.1"/>
    <property type="molecule type" value="Genomic_DNA"/>
</dbReference>
<organism evidence="3 4">
    <name type="scientific">Nocardioides luti</name>
    <dbReference type="NCBI Taxonomy" id="2761101"/>
    <lineage>
        <taxon>Bacteria</taxon>
        <taxon>Bacillati</taxon>
        <taxon>Actinomycetota</taxon>
        <taxon>Actinomycetes</taxon>
        <taxon>Propionibacteriales</taxon>
        <taxon>Nocardioidaceae</taxon>
        <taxon>Nocardioides</taxon>
    </lineage>
</organism>
<evidence type="ECO:0000256" key="1">
    <source>
        <dbReference type="SAM" id="SignalP"/>
    </source>
</evidence>
<feature type="signal peptide" evidence="1">
    <location>
        <begin position="1"/>
        <end position="22"/>
    </location>
</feature>
<evidence type="ECO:0000259" key="2">
    <source>
        <dbReference type="Pfam" id="PF24837"/>
    </source>
</evidence>
<dbReference type="RefSeq" id="WP_185255068.1">
    <property type="nucleotide sequence ID" value="NZ_JACKXE010000002.1"/>
</dbReference>